<keyword evidence="6 7" id="KW-0546">Nucleotide metabolism</keyword>
<dbReference type="Pfam" id="PF01725">
    <property type="entry name" value="Ham1p_like"/>
    <property type="match status" value="1"/>
</dbReference>
<dbReference type="Gene3D" id="3.90.950.10">
    <property type="match status" value="1"/>
</dbReference>
<organism evidence="9 10">
    <name type="scientific">Aquirufa originis</name>
    <dbReference type="NCBI Taxonomy" id="3096514"/>
    <lineage>
        <taxon>Bacteria</taxon>
        <taxon>Pseudomonadati</taxon>
        <taxon>Bacteroidota</taxon>
        <taxon>Cytophagia</taxon>
        <taxon>Cytophagales</taxon>
        <taxon>Flectobacillaceae</taxon>
        <taxon>Aquirufa</taxon>
    </lineage>
</organism>
<feature type="binding site" evidence="7">
    <location>
        <begin position="178"/>
        <end position="179"/>
    </location>
    <ligand>
        <name>substrate</name>
    </ligand>
</feature>
<accession>A0ABW6D6W8</accession>
<evidence type="ECO:0000256" key="8">
    <source>
        <dbReference type="RuleBase" id="RU003781"/>
    </source>
</evidence>
<sequence length="199" mass="22323">MRPILYLATQNKHKVEELTALLQDHFSVLDLSSLALTEEIPETGKTLTENSLQKARYIAEKFQVSCLADDSGLEVEALGGDPGVYSARYAGEPKDDQANLQLLLQNLRGNSNRRARFVTVLTYFAAGTYHSFEGEIQGSIVELPRGTQGFGYDPIFQPEMETRTFAEMTLAEKNKIAHRARALEKFKNFLDETQKCADE</sequence>
<evidence type="ECO:0000256" key="5">
    <source>
        <dbReference type="ARBA" id="ARBA00022842"/>
    </source>
</evidence>
<comment type="caution">
    <text evidence="7">Lacks conserved residue(s) required for the propagation of feature annotation.</text>
</comment>
<evidence type="ECO:0000256" key="4">
    <source>
        <dbReference type="ARBA" id="ARBA00022801"/>
    </source>
</evidence>
<keyword evidence="3 7" id="KW-0547">Nucleotide-binding</keyword>
<evidence type="ECO:0000256" key="3">
    <source>
        <dbReference type="ARBA" id="ARBA00022741"/>
    </source>
</evidence>
<dbReference type="EMBL" id="JBBKXY010000003">
    <property type="protein sequence ID" value="MFD3293966.1"/>
    <property type="molecule type" value="Genomic_DNA"/>
</dbReference>
<feature type="binding site" evidence="7">
    <location>
        <position position="70"/>
    </location>
    <ligand>
        <name>Mg(2+)</name>
        <dbReference type="ChEBI" id="CHEBI:18420"/>
    </ligand>
</feature>
<comment type="function">
    <text evidence="7">Pyrophosphatase that catalyzes the hydrolysis of nucleoside triphosphates to their monophosphate derivatives, with a high preference for the non-canonical purine nucleotides XTP (xanthosine triphosphate), dITP (deoxyinosine triphosphate) and ITP. Seems to function as a house-cleaning enzyme that removes non-canonical purine nucleotides from the nucleotide pool, thus preventing their incorporation into DNA/RNA and avoiding chromosomal lesions.</text>
</comment>
<dbReference type="NCBIfam" id="TIGR00042">
    <property type="entry name" value="RdgB/HAM1 family non-canonical purine NTP pyrophosphatase"/>
    <property type="match status" value="1"/>
</dbReference>
<dbReference type="RefSeq" id="WP_377979195.1">
    <property type="nucleotide sequence ID" value="NZ_JBBKXY010000003.1"/>
</dbReference>
<keyword evidence="10" id="KW-1185">Reference proteome</keyword>
<evidence type="ECO:0000313" key="10">
    <source>
        <dbReference type="Proteomes" id="UP001598112"/>
    </source>
</evidence>
<dbReference type="InterPro" id="IPR002637">
    <property type="entry name" value="RdgB/HAM1"/>
</dbReference>
<dbReference type="PANTHER" id="PTHR11067:SF9">
    <property type="entry name" value="INOSINE TRIPHOSPHATE PYROPHOSPHATASE"/>
    <property type="match status" value="1"/>
</dbReference>
<dbReference type="HAMAP" id="MF_01405">
    <property type="entry name" value="Non_canon_purine_NTPase"/>
    <property type="match status" value="1"/>
</dbReference>
<proteinExistence type="inferred from homology"/>
<evidence type="ECO:0000313" key="9">
    <source>
        <dbReference type="EMBL" id="MFD3293966.1"/>
    </source>
</evidence>
<name>A0ABW6D6W8_9BACT</name>
<feature type="binding site" evidence="7">
    <location>
        <begin position="150"/>
        <end position="153"/>
    </location>
    <ligand>
        <name>substrate</name>
    </ligand>
</feature>
<dbReference type="CDD" id="cd00515">
    <property type="entry name" value="HAM1"/>
    <property type="match status" value="1"/>
</dbReference>
<dbReference type="GO" id="GO:0036220">
    <property type="term" value="F:ITP diphosphatase activity"/>
    <property type="evidence" value="ECO:0007669"/>
    <property type="project" value="UniProtKB-EC"/>
</dbReference>
<reference evidence="9 10" key="1">
    <citation type="submission" date="2024-03" db="EMBL/GenBank/DDBJ databases">
        <title>Aquirufa genome sequencing.</title>
        <authorList>
            <person name="Pitt A."/>
            <person name="Hahn M.W."/>
        </authorList>
    </citation>
    <scope>NUCLEOTIDE SEQUENCE [LARGE SCALE GENOMIC DNA]</scope>
    <source>
        <strain evidence="9 10">KTFRIE-69F</strain>
    </source>
</reference>
<comment type="catalytic activity">
    <reaction evidence="7">
        <text>ITP + H2O = IMP + diphosphate + H(+)</text>
        <dbReference type="Rhea" id="RHEA:29399"/>
        <dbReference type="ChEBI" id="CHEBI:15377"/>
        <dbReference type="ChEBI" id="CHEBI:15378"/>
        <dbReference type="ChEBI" id="CHEBI:33019"/>
        <dbReference type="ChEBI" id="CHEBI:58053"/>
        <dbReference type="ChEBI" id="CHEBI:61402"/>
        <dbReference type="EC" id="3.6.1.66"/>
    </reaction>
</comment>
<dbReference type="EC" id="3.6.1.66" evidence="7"/>
<feature type="binding site" evidence="7">
    <location>
        <position position="71"/>
    </location>
    <ligand>
        <name>substrate</name>
    </ligand>
</feature>
<comment type="cofactor">
    <cofactor evidence="7">
        <name>Mg(2+)</name>
        <dbReference type="ChEBI" id="CHEBI:18420"/>
    </cofactor>
    <text evidence="7">Binds 1 Mg(2+) ion per subunit.</text>
</comment>
<feature type="binding site" evidence="7">
    <location>
        <begin position="9"/>
        <end position="14"/>
    </location>
    <ligand>
        <name>substrate</name>
    </ligand>
</feature>
<protein>
    <recommendedName>
        <fullName evidence="7">dITP/XTP pyrophosphatase</fullName>
        <ecNumber evidence="7">3.6.1.66</ecNumber>
    </recommendedName>
    <alternativeName>
        <fullName evidence="7">Non-canonical purine NTP pyrophosphatase</fullName>
    </alternativeName>
    <alternativeName>
        <fullName evidence="7">Non-standard purine NTP pyrophosphatase</fullName>
    </alternativeName>
    <alternativeName>
        <fullName evidence="7">Nucleoside-triphosphate diphosphatase</fullName>
    </alternativeName>
    <alternativeName>
        <fullName evidence="7">Nucleoside-triphosphate pyrophosphatase</fullName>
        <shortName evidence="7">NTPase</shortName>
    </alternativeName>
</protein>
<comment type="catalytic activity">
    <reaction evidence="7">
        <text>dITP + H2O = dIMP + diphosphate + H(+)</text>
        <dbReference type="Rhea" id="RHEA:28342"/>
        <dbReference type="ChEBI" id="CHEBI:15377"/>
        <dbReference type="ChEBI" id="CHEBI:15378"/>
        <dbReference type="ChEBI" id="CHEBI:33019"/>
        <dbReference type="ChEBI" id="CHEBI:61194"/>
        <dbReference type="ChEBI" id="CHEBI:61382"/>
        <dbReference type="EC" id="3.6.1.66"/>
    </reaction>
</comment>
<dbReference type="PANTHER" id="PTHR11067">
    <property type="entry name" value="INOSINE TRIPHOSPHATE PYROPHOSPHATASE/HAM1 PROTEIN"/>
    <property type="match status" value="1"/>
</dbReference>
<comment type="subunit">
    <text evidence="7">Homodimer.</text>
</comment>
<keyword evidence="5 7" id="KW-0460">Magnesium</keyword>
<feature type="binding site" evidence="7">
    <location>
        <position position="173"/>
    </location>
    <ligand>
        <name>substrate</name>
    </ligand>
</feature>
<comment type="similarity">
    <text evidence="1 7 8">Belongs to the HAM1 NTPase family.</text>
</comment>
<dbReference type="InterPro" id="IPR020922">
    <property type="entry name" value="dITP/XTP_pyrophosphatase"/>
</dbReference>
<comment type="caution">
    <text evidence="9">The sequence shown here is derived from an EMBL/GenBank/DDBJ whole genome shotgun (WGS) entry which is preliminary data.</text>
</comment>
<dbReference type="SUPFAM" id="SSF52972">
    <property type="entry name" value="ITPase-like"/>
    <property type="match status" value="1"/>
</dbReference>
<comment type="catalytic activity">
    <reaction evidence="7">
        <text>XTP + H2O = XMP + diphosphate + H(+)</text>
        <dbReference type="Rhea" id="RHEA:28610"/>
        <dbReference type="ChEBI" id="CHEBI:15377"/>
        <dbReference type="ChEBI" id="CHEBI:15378"/>
        <dbReference type="ChEBI" id="CHEBI:33019"/>
        <dbReference type="ChEBI" id="CHEBI:57464"/>
        <dbReference type="ChEBI" id="CHEBI:61314"/>
        <dbReference type="EC" id="3.6.1.66"/>
    </reaction>
</comment>
<evidence type="ECO:0000256" key="6">
    <source>
        <dbReference type="ARBA" id="ARBA00023080"/>
    </source>
</evidence>
<keyword evidence="2 7" id="KW-0479">Metal-binding</keyword>
<evidence type="ECO:0000256" key="1">
    <source>
        <dbReference type="ARBA" id="ARBA00008023"/>
    </source>
</evidence>
<feature type="active site" description="Proton acceptor" evidence="7">
    <location>
        <position position="70"/>
    </location>
</feature>
<evidence type="ECO:0000256" key="7">
    <source>
        <dbReference type="HAMAP-Rule" id="MF_01405"/>
    </source>
</evidence>
<dbReference type="InterPro" id="IPR029001">
    <property type="entry name" value="ITPase-like_fam"/>
</dbReference>
<dbReference type="Proteomes" id="UP001598112">
    <property type="component" value="Unassembled WGS sequence"/>
</dbReference>
<gene>
    <name evidence="9" type="primary">rdgB</name>
    <name evidence="9" type="ORF">SKC35_09730</name>
</gene>
<evidence type="ECO:0000256" key="2">
    <source>
        <dbReference type="ARBA" id="ARBA00022723"/>
    </source>
</evidence>
<keyword evidence="4 7" id="KW-0378">Hydrolase</keyword>